<keyword evidence="2" id="KW-1185">Reference proteome</keyword>
<evidence type="ECO:0000313" key="2">
    <source>
        <dbReference type="Proteomes" id="UP000499080"/>
    </source>
</evidence>
<comment type="caution">
    <text evidence="1">The sequence shown here is derived from an EMBL/GenBank/DDBJ whole genome shotgun (WGS) entry which is preliminary data.</text>
</comment>
<proteinExistence type="predicted"/>
<protein>
    <recommendedName>
        <fullName evidence="3">THAP-type domain-containing protein</fullName>
    </recommendedName>
</protein>
<dbReference type="Proteomes" id="UP000499080">
    <property type="component" value="Unassembled WGS sequence"/>
</dbReference>
<reference evidence="1 2" key="1">
    <citation type="journal article" date="2019" name="Sci. Rep.">
        <title>Orb-weaving spider Araneus ventricosus genome elucidates the spidroin gene catalogue.</title>
        <authorList>
            <person name="Kono N."/>
            <person name="Nakamura H."/>
            <person name="Ohtoshi R."/>
            <person name="Moran D.A.P."/>
            <person name="Shinohara A."/>
            <person name="Yoshida Y."/>
            <person name="Fujiwara M."/>
            <person name="Mori M."/>
            <person name="Tomita M."/>
            <person name="Arakawa K."/>
        </authorList>
    </citation>
    <scope>NUCLEOTIDE SEQUENCE [LARGE SCALE GENOMIC DNA]</scope>
</reference>
<sequence>MESLLSVPSSIMYKKYRICSQHFQDHDYTSTKKEKLKSTACPSNFESFENSTIISELQEGLKNILANQCETSADTVMINSKFVTACPKAYGLVRKYFCLPSRKPLRISLAAINIEPGFISSVEKALKLMASQMLLSEGMFVMCGNHNCEPDDDVITESTQIIPQTDEDCLGLLSMNPPTT</sequence>
<name>A0A4Y2PXJ8_ARAVE</name>
<organism evidence="1 2">
    <name type="scientific">Araneus ventricosus</name>
    <name type="common">Orbweaver spider</name>
    <name type="synonym">Epeira ventricosa</name>
    <dbReference type="NCBI Taxonomy" id="182803"/>
    <lineage>
        <taxon>Eukaryota</taxon>
        <taxon>Metazoa</taxon>
        <taxon>Ecdysozoa</taxon>
        <taxon>Arthropoda</taxon>
        <taxon>Chelicerata</taxon>
        <taxon>Arachnida</taxon>
        <taxon>Araneae</taxon>
        <taxon>Araneomorphae</taxon>
        <taxon>Entelegynae</taxon>
        <taxon>Araneoidea</taxon>
        <taxon>Araneidae</taxon>
        <taxon>Araneus</taxon>
    </lineage>
</organism>
<evidence type="ECO:0000313" key="1">
    <source>
        <dbReference type="EMBL" id="GBN56625.1"/>
    </source>
</evidence>
<accession>A0A4Y2PXJ8</accession>
<gene>
    <name evidence="1" type="ORF">AVEN_126008_1</name>
</gene>
<dbReference type="AlphaFoldDB" id="A0A4Y2PXJ8"/>
<dbReference type="EMBL" id="BGPR01012556">
    <property type="protein sequence ID" value="GBN56625.1"/>
    <property type="molecule type" value="Genomic_DNA"/>
</dbReference>
<evidence type="ECO:0008006" key="3">
    <source>
        <dbReference type="Google" id="ProtNLM"/>
    </source>
</evidence>